<feature type="chain" id="PRO_5032894428" description="Fibronectin type III-like domain-containing protein" evidence="5">
    <location>
        <begin position="21"/>
        <end position="864"/>
    </location>
</feature>
<dbReference type="Pfam" id="PF14310">
    <property type="entry name" value="Fn3-like"/>
    <property type="match status" value="1"/>
</dbReference>
<dbReference type="InterPro" id="IPR013783">
    <property type="entry name" value="Ig-like_fold"/>
</dbReference>
<proteinExistence type="inferred from homology"/>
<evidence type="ECO:0000256" key="3">
    <source>
        <dbReference type="ARBA" id="ARBA00022801"/>
    </source>
</evidence>
<evidence type="ECO:0000259" key="6">
    <source>
        <dbReference type="SMART" id="SM01217"/>
    </source>
</evidence>
<reference evidence="7" key="1">
    <citation type="submission" date="2021-02" db="EMBL/GenBank/DDBJ databases">
        <authorList>
            <person name="Nowell W R."/>
        </authorList>
    </citation>
    <scope>NUCLEOTIDE SEQUENCE</scope>
</reference>
<dbReference type="Pfam" id="PF00933">
    <property type="entry name" value="Glyco_hydro_3"/>
    <property type="match status" value="1"/>
</dbReference>
<gene>
    <name evidence="7" type="ORF">KXQ929_LOCUS11773</name>
</gene>
<dbReference type="SUPFAM" id="SSF52279">
    <property type="entry name" value="Beta-D-glucan exohydrolase, C-terminal domain"/>
    <property type="match status" value="1"/>
</dbReference>
<keyword evidence="3" id="KW-0378">Hydrolase</keyword>
<organism evidence="7 8">
    <name type="scientific">Adineta steineri</name>
    <dbReference type="NCBI Taxonomy" id="433720"/>
    <lineage>
        <taxon>Eukaryota</taxon>
        <taxon>Metazoa</taxon>
        <taxon>Spiralia</taxon>
        <taxon>Gnathifera</taxon>
        <taxon>Rotifera</taxon>
        <taxon>Eurotatoria</taxon>
        <taxon>Bdelloidea</taxon>
        <taxon>Adinetida</taxon>
        <taxon>Adinetidae</taxon>
        <taxon>Adineta</taxon>
    </lineage>
</organism>
<evidence type="ECO:0000256" key="5">
    <source>
        <dbReference type="SAM" id="SignalP"/>
    </source>
</evidence>
<dbReference type="PANTHER" id="PTHR42721:SF3">
    <property type="entry name" value="BETA-D-XYLOSIDASE 5-RELATED"/>
    <property type="match status" value="1"/>
</dbReference>
<dbReference type="GO" id="GO:0009044">
    <property type="term" value="F:xylan 1,4-beta-xylosidase activity"/>
    <property type="evidence" value="ECO:0007669"/>
    <property type="project" value="InterPro"/>
</dbReference>
<sequence length="864" mass="96487">MCRRLLLTVIFSLFFVTILSIRCYTGTDRQCMLAPHMKDCGSDEICQCAKYRFQCTTDDQACNEYEQLVKTKKWGYTILRKSTCEMLQQQSSSGYDNVTCCSNDGCNRPDHGKCAWSQSRRHASHGQSGNFPDCKSGPLSFFPICNQSLPSRERAADLISRMTTIEKISQTITTADSIPRLGLPKYEWWSEALHGLAFSPGVFFGGDLPAASSFPMPINLGATFNMNLVHRIASIISTEARAFNNDGRAGLTFFTPNINIFRDPRWGRGQETPGEDPFLTSQYVYSLIEGLQRGDDERYLKIAANCKHFDAYDLENWNGTDRHHFNAKVTDQDLVETYLPSFKSCIKDAQVASIMCSYNSINGIPACAHKFLLETIARESFHLNGFVVSDCNAISDILHAHRYTSSVEDTVAVALHAGTDLECGVFYLFHMNTALNRKKIVEADIDQALMRTFDVLIRLGWFDPPEQQIYRKLNKNNVDTLEARQLSLISAQESIVLLKNINKILPLKLTQLMNKKIALIGPTADATVTMQGIYHGRAPFLIDPITGFKNVTAGNFIDIQHARGCGISSHNEKDFAAAIKLAQSSDIVFFFGGIDNTIEREGTDRTTITLPEVQLALIQQLEKVSRSPLHIVIMSGGGIDLSYIRNSTQCGSLIWMGYPGQSGGLAVATVVFGQYNPAGRLPVTLYPGSYVNAVSMFDMQMRPSSTNPGRTYKFYTGQAVYEFGYGLSYTTFNYTYNNNTFKSFVSMKSLLKNIEKEDRTIISSIRINVTNTGDMDGDDVVLAYVTPPTVNNGSIVPSKQLFGFERIHLKQNETKEVFFPFTIAAALTIAENASKWIHPGLYHIIIGQQRMFSITLEGESIQWA</sequence>
<keyword evidence="4" id="KW-0326">Glycosidase</keyword>
<dbReference type="InterPro" id="IPR017853">
    <property type="entry name" value="GH"/>
</dbReference>
<evidence type="ECO:0000313" key="8">
    <source>
        <dbReference type="Proteomes" id="UP000663868"/>
    </source>
</evidence>
<name>A0A818VMK7_9BILA</name>
<feature type="domain" description="Fibronectin type III-like" evidence="6">
    <location>
        <begin position="779"/>
        <end position="850"/>
    </location>
</feature>
<dbReference type="InterPro" id="IPR036881">
    <property type="entry name" value="Glyco_hydro_3_C_sf"/>
</dbReference>
<evidence type="ECO:0000256" key="2">
    <source>
        <dbReference type="ARBA" id="ARBA00022729"/>
    </source>
</evidence>
<dbReference type="InterPro" id="IPR002772">
    <property type="entry name" value="Glyco_hydro_3_C"/>
</dbReference>
<dbReference type="GO" id="GO:0045493">
    <property type="term" value="P:xylan catabolic process"/>
    <property type="evidence" value="ECO:0007669"/>
    <property type="project" value="InterPro"/>
</dbReference>
<dbReference type="Proteomes" id="UP000663868">
    <property type="component" value="Unassembled WGS sequence"/>
</dbReference>
<dbReference type="SUPFAM" id="SSF51445">
    <property type="entry name" value="(Trans)glycosidases"/>
    <property type="match status" value="1"/>
</dbReference>
<dbReference type="Gene3D" id="3.20.20.300">
    <property type="entry name" value="Glycoside hydrolase, family 3, N-terminal domain"/>
    <property type="match status" value="1"/>
</dbReference>
<dbReference type="InterPro" id="IPR036962">
    <property type="entry name" value="Glyco_hydro_3_N_sf"/>
</dbReference>
<keyword evidence="2 5" id="KW-0732">Signal</keyword>
<feature type="signal peptide" evidence="5">
    <location>
        <begin position="1"/>
        <end position="20"/>
    </location>
</feature>
<dbReference type="Gene3D" id="3.40.50.1700">
    <property type="entry name" value="Glycoside hydrolase family 3 C-terminal domain"/>
    <property type="match status" value="1"/>
</dbReference>
<dbReference type="SMART" id="SM01217">
    <property type="entry name" value="Fn3_like"/>
    <property type="match status" value="1"/>
</dbReference>
<dbReference type="Gene3D" id="2.60.40.10">
    <property type="entry name" value="Immunoglobulins"/>
    <property type="match status" value="1"/>
</dbReference>
<accession>A0A818VMK7</accession>
<dbReference type="InterPro" id="IPR026891">
    <property type="entry name" value="Fn3-like"/>
</dbReference>
<comment type="caution">
    <text evidence="7">The sequence shown here is derived from an EMBL/GenBank/DDBJ whole genome shotgun (WGS) entry which is preliminary data.</text>
</comment>
<dbReference type="GO" id="GO:0046556">
    <property type="term" value="F:alpha-L-arabinofuranosidase activity"/>
    <property type="evidence" value="ECO:0007669"/>
    <property type="project" value="TreeGrafter"/>
</dbReference>
<dbReference type="InterPro" id="IPR001764">
    <property type="entry name" value="Glyco_hydro_3_N"/>
</dbReference>
<protein>
    <recommendedName>
        <fullName evidence="6">Fibronectin type III-like domain-containing protein</fullName>
    </recommendedName>
</protein>
<evidence type="ECO:0000256" key="1">
    <source>
        <dbReference type="ARBA" id="ARBA00005336"/>
    </source>
</evidence>
<evidence type="ECO:0000256" key="4">
    <source>
        <dbReference type="ARBA" id="ARBA00023295"/>
    </source>
</evidence>
<dbReference type="GO" id="GO:0031222">
    <property type="term" value="P:arabinan catabolic process"/>
    <property type="evidence" value="ECO:0007669"/>
    <property type="project" value="TreeGrafter"/>
</dbReference>
<dbReference type="PRINTS" id="PR00133">
    <property type="entry name" value="GLHYDRLASE3"/>
</dbReference>
<dbReference type="Pfam" id="PF01915">
    <property type="entry name" value="Glyco_hydro_3_C"/>
    <property type="match status" value="1"/>
</dbReference>
<dbReference type="InterPro" id="IPR044993">
    <property type="entry name" value="BXL"/>
</dbReference>
<dbReference type="EMBL" id="CAJOBB010000588">
    <property type="protein sequence ID" value="CAF3711551.1"/>
    <property type="molecule type" value="Genomic_DNA"/>
</dbReference>
<evidence type="ECO:0000313" key="7">
    <source>
        <dbReference type="EMBL" id="CAF3711551.1"/>
    </source>
</evidence>
<dbReference type="AlphaFoldDB" id="A0A818VMK7"/>
<dbReference type="PANTHER" id="PTHR42721">
    <property type="entry name" value="SUGAR HYDROLASE-RELATED"/>
    <property type="match status" value="1"/>
</dbReference>
<comment type="similarity">
    <text evidence="1">Belongs to the glycosyl hydrolase 3 family.</text>
</comment>